<name>A0A9W6C9D2_9FIRM</name>
<dbReference type="Proteomes" id="UP001145094">
    <property type="component" value="Unassembled WGS sequence"/>
</dbReference>
<reference evidence="1" key="1">
    <citation type="submission" date="2022-11" db="EMBL/GenBank/DDBJ databases">
        <title>Draft genome sequence of Sellimonas catena strain 18CBH55.</title>
        <authorList>
            <person name="Atsushi H."/>
            <person name="Moriya O."/>
            <person name="Mitsuo S."/>
        </authorList>
    </citation>
    <scope>NUCLEOTIDE SEQUENCE</scope>
    <source>
        <strain evidence="1">18CBH55</strain>
    </source>
</reference>
<reference evidence="1" key="3">
    <citation type="journal article" date="2023" name="Int. J. Syst. Evol. Microbiol.">
        <title>Sellimonas catena sp. nov., isolated from human faeces.</title>
        <authorList>
            <person name="Hisatomi A."/>
            <person name="Ohkuma M."/>
            <person name="Sakamoto M."/>
        </authorList>
    </citation>
    <scope>NUCLEOTIDE SEQUENCE</scope>
    <source>
        <strain evidence="1">18CBH55</strain>
    </source>
</reference>
<protein>
    <submittedName>
        <fullName evidence="1">Uncharacterized protein</fullName>
    </submittedName>
</protein>
<sequence>MRIGSTNAMADPGKKFVLTDYGYSRTPEAVKKERKIGKPITGFEQKVPVSWIEKGYVEED</sequence>
<evidence type="ECO:0000313" key="2">
    <source>
        <dbReference type="Proteomes" id="UP001145094"/>
    </source>
</evidence>
<dbReference type="EMBL" id="BSCH01000003">
    <property type="protein sequence ID" value="GLG89146.1"/>
    <property type="molecule type" value="Genomic_DNA"/>
</dbReference>
<proteinExistence type="predicted"/>
<comment type="caution">
    <text evidence="1">The sequence shown here is derived from an EMBL/GenBank/DDBJ whole genome shotgun (WGS) entry which is preliminary data.</text>
</comment>
<dbReference type="AlphaFoldDB" id="A0A9W6C9D2"/>
<gene>
    <name evidence="1" type="ORF">Selli2_05730</name>
</gene>
<dbReference type="RefSeq" id="WP_281844436.1">
    <property type="nucleotide sequence ID" value="NZ_BSCH01000003.1"/>
</dbReference>
<organism evidence="1 2">
    <name type="scientific">Sellimonas catena</name>
    <dbReference type="NCBI Taxonomy" id="2994035"/>
    <lineage>
        <taxon>Bacteria</taxon>
        <taxon>Bacillati</taxon>
        <taxon>Bacillota</taxon>
        <taxon>Clostridia</taxon>
        <taxon>Lachnospirales</taxon>
        <taxon>Lachnospiraceae</taxon>
        <taxon>Sellimonas</taxon>
    </lineage>
</organism>
<evidence type="ECO:0000313" key="1">
    <source>
        <dbReference type="EMBL" id="GLG89146.1"/>
    </source>
</evidence>
<reference evidence="1" key="2">
    <citation type="submission" date="2022-11" db="EMBL/GenBank/DDBJ databases">
        <title>Draft genome sequence of Sellimonas catena strain 18CBH55.</title>
        <authorList>
            <person name="Hisatomi A."/>
            <person name="Ohkuma M."/>
            <person name="Sakamoto M."/>
        </authorList>
    </citation>
    <scope>NUCLEOTIDE SEQUENCE</scope>
    <source>
        <strain evidence="1">18CBH55</strain>
    </source>
</reference>
<accession>A0A9W6C9D2</accession>